<dbReference type="InParanoid" id="C1EE50"/>
<name>C1EE50_MICCC</name>
<keyword evidence="1" id="KW-1133">Transmembrane helix</keyword>
<dbReference type="AlphaFoldDB" id="C1EE50"/>
<dbReference type="KEGG" id="mis:MICPUN_53374"/>
<evidence type="ECO:0000256" key="1">
    <source>
        <dbReference type="SAM" id="Phobius"/>
    </source>
</evidence>
<keyword evidence="1" id="KW-0472">Membrane</keyword>
<feature type="transmembrane region" description="Helical" evidence="1">
    <location>
        <begin position="82"/>
        <end position="107"/>
    </location>
</feature>
<accession>C1EE50</accession>
<evidence type="ECO:0000313" key="3">
    <source>
        <dbReference type="Proteomes" id="UP000002009"/>
    </source>
</evidence>
<gene>
    <name evidence="2" type="ORF">MICPUN_53374</name>
</gene>
<dbReference type="GeneID" id="8247641"/>
<organism evidence="2 3">
    <name type="scientific">Micromonas commoda (strain RCC299 / NOUM17 / CCMP2709)</name>
    <name type="common">Picoplanktonic green alga</name>
    <dbReference type="NCBI Taxonomy" id="296587"/>
    <lineage>
        <taxon>Eukaryota</taxon>
        <taxon>Viridiplantae</taxon>
        <taxon>Chlorophyta</taxon>
        <taxon>Mamiellophyceae</taxon>
        <taxon>Mamiellales</taxon>
        <taxon>Mamiellaceae</taxon>
        <taxon>Micromonas</taxon>
    </lineage>
</organism>
<feature type="transmembrane region" description="Helical" evidence="1">
    <location>
        <begin position="42"/>
        <end position="62"/>
    </location>
</feature>
<dbReference type="EMBL" id="CP001330">
    <property type="protein sequence ID" value="ACO66171.1"/>
    <property type="molecule type" value="Genomic_DNA"/>
</dbReference>
<protein>
    <submittedName>
        <fullName evidence="2">Uncharacterized protein</fullName>
    </submittedName>
</protein>
<sequence length="113" mass="11645">MSQVLALNKVVAAPKVARRTIRRAKVVASANPVAKATKKETVAPVALTAGAAGLFAAMPAQAQDAMFQLAELGDDVDEETALYVLVGGSLVIATAVLSLVIGSDLFIKNIVNK</sequence>
<keyword evidence="3" id="KW-1185">Reference proteome</keyword>
<reference evidence="2 3" key="1">
    <citation type="journal article" date="2009" name="Science">
        <title>Green evolution and dynamic adaptations revealed by genomes of the marine picoeukaryotes Micromonas.</title>
        <authorList>
            <person name="Worden A.Z."/>
            <person name="Lee J.H."/>
            <person name="Mock T."/>
            <person name="Rouze P."/>
            <person name="Simmons M.P."/>
            <person name="Aerts A.L."/>
            <person name="Allen A.E."/>
            <person name="Cuvelier M.L."/>
            <person name="Derelle E."/>
            <person name="Everett M.V."/>
            <person name="Foulon E."/>
            <person name="Grimwood J."/>
            <person name="Gundlach H."/>
            <person name="Henrissat B."/>
            <person name="Napoli C."/>
            <person name="McDonald S.M."/>
            <person name="Parker M.S."/>
            <person name="Rombauts S."/>
            <person name="Salamov A."/>
            <person name="Von Dassow P."/>
            <person name="Badger J.H."/>
            <person name="Coutinho P.M."/>
            <person name="Demir E."/>
            <person name="Dubchak I."/>
            <person name="Gentemann C."/>
            <person name="Eikrem W."/>
            <person name="Gready J.E."/>
            <person name="John U."/>
            <person name="Lanier W."/>
            <person name="Lindquist E.A."/>
            <person name="Lucas S."/>
            <person name="Mayer K.F."/>
            <person name="Moreau H."/>
            <person name="Not F."/>
            <person name="Otillar R."/>
            <person name="Panaud O."/>
            <person name="Pangilinan J."/>
            <person name="Paulsen I."/>
            <person name="Piegu B."/>
            <person name="Poliakov A."/>
            <person name="Robbens S."/>
            <person name="Schmutz J."/>
            <person name="Toulza E."/>
            <person name="Wyss T."/>
            <person name="Zelensky A."/>
            <person name="Zhou K."/>
            <person name="Armbrust E.V."/>
            <person name="Bhattacharya D."/>
            <person name="Goodenough U.W."/>
            <person name="Van de Peer Y."/>
            <person name="Grigoriev I.V."/>
        </authorList>
    </citation>
    <scope>NUCLEOTIDE SEQUENCE [LARGE SCALE GENOMIC DNA]</scope>
    <source>
        <strain evidence="3">RCC299 / NOUM17</strain>
    </source>
</reference>
<dbReference type="Proteomes" id="UP000002009">
    <property type="component" value="Chromosome 11"/>
</dbReference>
<evidence type="ECO:0000313" key="2">
    <source>
        <dbReference type="EMBL" id="ACO66171.1"/>
    </source>
</evidence>
<proteinExistence type="predicted"/>
<keyword evidence="1" id="KW-0812">Transmembrane</keyword>
<dbReference type="RefSeq" id="XP_002504913.1">
    <property type="nucleotide sequence ID" value="XM_002504867.1"/>
</dbReference>